<sequence>MLIRQGLLALGFGSLLSACSVQPDFPPFSASGYIADDGAVRMWRLNADNQPRVLMSVFSPYRSGQQTVVTVYEYRRGQLWQIRAEYLGDNGFSEQIRLDHEGNTIFMQRDKDGHKSPLTADEITRMTFVADRQLTLNSALVIGDIRLKQGQWRDSYVTDCQGNKSYIEFDAETEQFLAKRQRSSASPIYIAWLDSPEGREILLAANDNFCKWEPTEDSL</sequence>
<evidence type="ECO:0000313" key="2">
    <source>
        <dbReference type="Proteomes" id="UP001182247"/>
    </source>
</evidence>
<dbReference type="PROSITE" id="PS51257">
    <property type="entry name" value="PROKAR_LIPOPROTEIN"/>
    <property type="match status" value="1"/>
</dbReference>
<gene>
    <name evidence="1" type="ORF">OSC06_20030</name>
</gene>
<dbReference type="EMBL" id="JAPKIY010000057">
    <property type="protein sequence ID" value="MDS0900239.1"/>
    <property type="molecule type" value="Genomic_DNA"/>
</dbReference>
<dbReference type="Proteomes" id="UP001182247">
    <property type="component" value="Unassembled WGS sequence"/>
</dbReference>
<protein>
    <submittedName>
        <fullName evidence="1">DUF1481 domain-containing protein</fullName>
    </submittedName>
</protein>
<dbReference type="Pfam" id="PF07356">
    <property type="entry name" value="DUF1481"/>
    <property type="match status" value="1"/>
</dbReference>
<organism evidence="1 2">
    <name type="scientific">Morganella morganii</name>
    <name type="common">Proteus morganii</name>
    <dbReference type="NCBI Taxonomy" id="582"/>
    <lineage>
        <taxon>Bacteria</taxon>
        <taxon>Pseudomonadati</taxon>
        <taxon>Pseudomonadota</taxon>
        <taxon>Gammaproteobacteria</taxon>
        <taxon>Enterobacterales</taxon>
        <taxon>Morganellaceae</taxon>
        <taxon>Morganella</taxon>
    </lineage>
</organism>
<accession>A0AAE4JTC4</accession>
<dbReference type="AlphaFoldDB" id="A0AAE4JTC4"/>
<dbReference type="InterPro" id="IPR010858">
    <property type="entry name" value="DUF1481"/>
</dbReference>
<evidence type="ECO:0000313" key="1">
    <source>
        <dbReference type="EMBL" id="MDS0900239.1"/>
    </source>
</evidence>
<dbReference type="RefSeq" id="WP_223302437.1">
    <property type="nucleotide sequence ID" value="NZ_CAXOML010000024.1"/>
</dbReference>
<proteinExistence type="predicted"/>
<reference evidence="1" key="1">
    <citation type="submission" date="2023-02" db="EMBL/GenBank/DDBJ databases">
        <title>Detection, antimicrobial susceptibility and genomic characterization of NDM-producing species of Morganellaceae, Yersiniaceae, and Enterobacteriaceae other than Klebsiella.</title>
        <authorList>
            <person name="Camargo C.H."/>
            <person name="Sacchi C.T."/>
            <person name="Campos K.R."/>
        </authorList>
    </citation>
    <scope>NUCLEOTIDE SEQUENCE</scope>
    <source>
        <strain evidence="1">1189_21</strain>
    </source>
</reference>
<comment type="caution">
    <text evidence="1">The sequence shown here is derived from an EMBL/GenBank/DDBJ whole genome shotgun (WGS) entry which is preliminary data.</text>
</comment>
<name>A0AAE4JTC4_MORMO</name>